<gene>
    <name evidence="3" type="ORF">SAMN06265367_10226</name>
</gene>
<evidence type="ECO:0000256" key="1">
    <source>
        <dbReference type="SAM" id="SignalP"/>
    </source>
</evidence>
<sequence>MNRFLALFLLAFILIQPSVFAQQKILKEAIDRAQTEGFSGVVLVAEDGKILLEDAMGMRTYENRVLLHESDIFELASLSKQFTAMMVMICKEKGLLSFDDQLSKYIETPYPGITIRNLLTHTSGLPDYQAVMNQHWDKSKVAGNPEILEYLRKYKPAKSFEPGDKYEYSNTGYVLLASIVEKATGEDFVELMREWIFKPLAMKNTDIRSLEEKAKVKNFAAGHIKDGNGNYVNANTFQSSDYTIWLGNRKGPGRVSSNAEDLLKWDQALYTEKLVSKKTMEEAYSAFKLNDGTRSYYGFGWEIKPQSPFGKMVMHTGGNPGYSTIIVRYLEENKTIIILNNNAHPDMMRLVEAATLSLGKW</sequence>
<keyword evidence="1" id="KW-0732">Signal</keyword>
<feature type="signal peptide" evidence="1">
    <location>
        <begin position="1"/>
        <end position="21"/>
    </location>
</feature>
<evidence type="ECO:0000313" key="4">
    <source>
        <dbReference type="Proteomes" id="UP001157915"/>
    </source>
</evidence>
<comment type="caution">
    <text evidence="3">The sequence shown here is derived from an EMBL/GenBank/DDBJ whole genome shotgun (WGS) entry which is preliminary data.</text>
</comment>
<dbReference type="EMBL" id="FXUA01000002">
    <property type="protein sequence ID" value="SMP11533.1"/>
    <property type="molecule type" value="Genomic_DNA"/>
</dbReference>
<dbReference type="InterPro" id="IPR001466">
    <property type="entry name" value="Beta-lactam-related"/>
</dbReference>
<dbReference type="PANTHER" id="PTHR46825">
    <property type="entry name" value="D-ALANYL-D-ALANINE-CARBOXYPEPTIDASE/ENDOPEPTIDASE AMPH"/>
    <property type="match status" value="1"/>
</dbReference>
<proteinExistence type="predicted"/>
<dbReference type="Proteomes" id="UP001157915">
    <property type="component" value="Unassembled WGS sequence"/>
</dbReference>
<reference evidence="3 4" key="1">
    <citation type="submission" date="2017-05" db="EMBL/GenBank/DDBJ databases">
        <authorList>
            <person name="Varghese N."/>
            <person name="Submissions S."/>
        </authorList>
    </citation>
    <scope>NUCLEOTIDE SEQUENCE [LARGE SCALE GENOMIC DNA]</scope>
    <source>
        <strain evidence="3 4">DSM 15360</strain>
    </source>
</reference>
<evidence type="ECO:0000259" key="2">
    <source>
        <dbReference type="Pfam" id="PF00144"/>
    </source>
</evidence>
<dbReference type="InterPro" id="IPR050491">
    <property type="entry name" value="AmpC-like"/>
</dbReference>
<dbReference type="Pfam" id="PF00144">
    <property type="entry name" value="Beta-lactamase"/>
    <property type="match status" value="1"/>
</dbReference>
<dbReference type="PANTHER" id="PTHR46825:SF9">
    <property type="entry name" value="BETA-LACTAMASE-RELATED DOMAIN-CONTAINING PROTEIN"/>
    <property type="match status" value="1"/>
</dbReference>
<feature type="domain" description="Beta-lactamase-related" evidence="2">
    <location>
        <begin position="36"/>
        <end position="350"/>
    </location>
</feature>
<dbReference type="InterPro" id="IPR012338">
    <property type="entry name" value="Beta-lactam/transpept-like"/>
</dbReference>
<name>A0ABY1NJU0_9BACT</name>
<dbReference type="RefSeq" id="WP_283411843.1">
    <property type="nucleotide sequence ID" value="NZ_FXUA01000002.1"/>
</dbReference>
<protein>
    <submittedName>
        <fullName evidence="3">CubicO group peptidase, beta-lactamase class C family</fullName>
    </submittedName>
</protein>
<organism evidence="3 4">
    <name type="scientific">Algoriphagus winogradskyi</name>
    <dbReference type="NCBI Taxonomy" id="237017"/>
    <lineage>
        <taxon>Bacteria</taxon>
        <taxon>Pseudomonadati</taxon>
        <taxon>Bacteroidota</taxon>
        <taxon>Cytophagia</taxon>
        <taxon>Cytophagales</taxon>
        <taxon>Cyclobacteriaceae</taxon>
        <taxon>Algoriphagus</taxon>
    </lineage>
</organism>
<accession>A0ABY1NJU0</accession>
<keyword evidence="4" id="KW-1185">Reference proteome</keyword>
<dbReference type="Gene3D" id="3.40.710.10">
    <property type="entry name" value="DD-peptidase/beta-lactamase superfamily"/>
    <property type="match status" value="1"/>
</dbReference>
<evidence type="ECO:0000313" key="3">
    <source>
        <dbReference type="EMBL" id="SMP11533.1"/>
    </source>
</evidence>
<dbReference type="SUPFAM" id="SSF56601">
    <property type="entry name" value="beta-lactamase/transpeptidase-like"/>
    <property type="match status" value="1"/>
</dbReference>
<feature type="chain" id="PRO_5045188177" evidence="1">
    <location>
        <begin position="22"/>
        <end position="361"/>
    </location>
</feature>